<sequence length="186" mass="19476">MFRTMIYCAGFATLSASAAFALVLAHDTLGPDHGFDAQAETARVAPVVQKPLPALKAAPAQTVAAYSAPLQSAPVVDAPGVIIKNDVTATVTSLRPQLRFQPAAVQTASTDPFAGIERLNPRELRSDVPVMAFQGTAGGQSASSGERSAPVTEYKPVRAPNPYVARSAPATTGERLANNWNTGVYR</sequence>
<accession>A0A2R8BPG7</accession>
<keyword evidence="4" id="KW-1185">Reference proteome</keyword>
<feature type="signal peptide" evidence="2">
    <location>
        <begin position="1"/>
        <end position="21"/>
    </location>
</feature>
<gene>
    <name evidence="3" type="ORF">ASD8599_03974</name>
</gene>
<keyword evidence="2" id="KW-0732">Signal</keyword>
<dbReference type="Proteomes" id="UP000244880">
    <property type="component" value="Unassembled WGS sequence"/>
</dbReference>
<name>A0A2R8BPG7_9RHOB</name>
<reference evidence="3 4" key="1">
    <citation type="submission" date="2018-03" db="EMBL/GenBank/DDBJ databases">
        <authorList>
            <person name="Keele B.F."/>
        </authorList>
    </citation>
    <scope>NUCLEOTIDE SEQUENCE [LARGE SCALE GENOMIC DNA]</scope>
    <source>
        <strain evidence="3 4">CECT 8599</strain>
    </source>
</reference>
<evidence type="ECO:0000313" key="4">
    <source>
        <dbReference type="Proteomes" id="UP000244880"/>
    </source>
</evidence>
<organism evidence="3 4">
    <name type="scientific">Ascidiaceihabitans donghaensis</name>
    <dbReference type="NCBI Taxonomy" id="1510460"/>
    <lineage>
        <taxon>Bacteria</taxon>
        <taxon>Pseudomonadati</taxon>
        <taxon>Pseudomonadota</taxon>
        <taxon>Alphaproteobacteria</taxon>
        <taxon>Rhodobacterales</taxon>
        <taxon>Paracoccaceae</taxon>
        <taxon>Ascidiaceihabitans</taxon>
    </lineage>
</organism>
<dbReference type="EMBL" id="OMOR01000003">
    <property type="protein sequence ID" value="SPH27508.1"/>
    <property type="molecule type" value="Genomic_DNA"/>
</dbReference>
<feature type="region of interest" description="Disordered" evidence="1">
    <location>
        <begin position="135"/>
        <end position="170"/>
    </location>
</feature>
<evidence type="ECO:0000256" key="1">
    <source>
        <dbReference type="SAM" id="MobiDB-lite"/>
    </source>
</evidence>
<proteinExistence type="predicted"/>
<evidence type="ECO:0000313" key="3">
    <source>
        <dbReference type="EMBL" id="SPH27508.1"/>
    </source>
</evidence>
<dbReference type="RefSeq" id="WP_146188246.1">
    <property type="nucleotide sequence ID" value="NZ_OMOR01000003.1"/>
</dbReference>
<feature type="chain" id="PRO_5015304496" evidence="2">
    <location>
        <begin position="22"/>
        <end position="186"/>
    </location>
</feature>
<protein>
    <submittedName>
        <fullName evidence="3">Uncharacterized protein</fullName>
    </submittedName>
</protein>
<evidence type="ECO:0000256" key="2">
    <source>
        <dbReference type="SAM" id="SignalP"/>
    </source>
</evidence>
<dbReference type="AlphaFoldDB" id="A0A2R8BPG7"/>